<organism evidence="1 2">
    <name type="scientific">Brassica rapa subsp. trilocularis</name>
    <dbReference type="NCBI Taxonomy" id="1813537"/>
    <lineage>
        <taxon>Eukaryota</taxon>
        <taxon>Viridiplantae</taxon>
        <taxon>Streptophyta</taxon>
        <taxon>Embryophyta</taxon>
        <taxon>Tracheophyta</taxon>
        <taxon>Spermatophyta</taxon>
        <taxon>Magnoliopsida</taxon>
        <taxon>eudicotyledons</taxon>
        <taxon>Gunneridae</taxon>
        <taxon>Pentapetalae</taxon>
        <taxon>rosids</taxon>
        <taxon>malvids</taxon>
        <taxon>Brassicales</taxon>
        <taxon>Brassicaceae</taxon>
        <taxon>Brassiceae</taxon>
        <taxon>Brassica</taxon>
    </lineage>
</organism>
<dbReference type="EMBL" id="JADBGQ010000005">
    <property type="protein sequence ID" value="KAG5397494.1"/>
    <property type="molecule type" value="Genomic_DNA"/>
</dbReference>
<proteinExistence type="predicted"/>
<evidence type="ECO:0000313" key="1">
    <source>
        <dbReference type="EMBL" id="KAG5397494.1"/>
    </source>
</evidence>
<dbReference type="Proteomes" id="UP000823674">
    <property type="component" value="Chromosome A05"/>
</dbReference>
<evidence type="ECO:0000313" key="2">
    <source>
        <dbReference type="Proteomes" id="UP000823674"/>
    </source>
</evidence>
<reference evidence="1 2" key="1">
    <citation type="submission" date="2021-03" db="EMBL/GenBank/DDBJ databases">
        <authorList>
            <person name="King G.J."/>
            <person name="Bancroft I."/>
            <person name="Baten A."/>
            <person name="Bloomfield J."/>
            <person name="Borpatragohain P."/>
            <person name="He Z."/>
            <person name="Irish N."/>
            <person name="Irwin J."/>
            <person name="Liu K."/>
            <person name="Mauleon R.P."/>
            <person name="Moore J."/>
            <person name="Morris R."/>
            <person name="Ostergaard L."/>
            <person name="Wang B."/>
            <person name="Wells R."/>
        </authorList>
    </citation>
    <scope>NUCLEOTIDE SEQUENCE [LARGE SCALE GENOMIC DNA]</scope>
    <source>
        <strain evidence="1">R-o-18</strain>
        <tissue evidence="1">Leaf</tissue>
    </source>
</reference>
<comment type="caution">
    <text evidence="1">The sequence shown here is derived from an EMBL/GenBank/DDBJ whole genome shotgun (WGS) entry which is preliminary data.</text>
</comment>
<gene>
    <name evidence="1" type="primary">A05p026690.1_BraROA</name>
    <name evidence="1" type="ORF">IGI04_019308</name>
</gene>
<sequence length="70" mass="7853">MNQTQIVVATRSCSLLFDIYLFLEFCESSLNGCSHQVMGEKGKLDPYRLLPSRLEGGIRSNVYQAPIQAD</sequence>
<keyword evidence="2" id="KW-1185">Reference proteome</keyword>
<accession>A0ABQ7MFG1</accession>
<name>A0ABQ7MFG1_BRACM</name>
<protein>
    <submittedName>
        <fullName evidence="1">Uncharacterized protein</fullName>
    </submittedName>
</protein>